<evidence type="ECO:0000313" key="12">
    <source>
        <dbReference type="EMBL" id="TKJ42775.1"/>
    </source>
</evidence>
<dbReference type="GO" id="GO:0051604">
    <property type="term" value="P:protein maturation"/>
    <property type="evidence" value="ECO:0007669"/>
    <property type="project" value="TreeGrafter"/>
</dbReference>
<dbReference type="Pfam" id="PF07503">
    <property type="entry name" value="zf-HYPF"/>
    <property type="match status" value="2"/>
</dbReference>
<keyword evidence="9" id="KW-0378">Hydrolase</keyword>
<protein>
    <recommendedName>
        <fullName evidence="8">Carbamoyltransferase</fullName>
        <ecNumber evidence="8">6.2.-.-</ecNumber>
    </recommendedName>
</protein>
<dbReference type="InterPro" id="IPR017945">
    <property type="entry name" value="DHBP_synth_RibB-like_a/b_dom"/>
</dbReference>
<dbReference type="InterPro" id="IPR004421">
    <property type="entry name" value="Carbamoyltransferase_HypF"/>
</dbReference>
<comment type="caution">
    <text evidence="12">The sequence shown here is derived from an EMBL/GenBank/DDBJ whole genome shotgun (WGS) entry which is preliminary data.</text>
</comment>
<dbReference type="AlphaFoldDB" id="A0A532V6F2"/>
<evidence type="ECO:0000256" key="4">
    <source>
        <dbReference type="ARBA" id="ARBA00022723"/>
    </source>
</evidence>
<dbReference type="GO" id="GO:0016874">
    <property type="term" value="F:ligase activity"/>
    <property type="evidence" value="ECO:0007669"/>
    <property type="project" value="UniProtKB-UniRule"/>
</dbReference>
<keyword evidence="5" id="KW-0863">Zinc-finger</keyword>
<feature type="active site" evidence="9">
    <location>
        <position position="18"/>
    </location>
</feature>
<dbReference type="GO" id="GO:0008270">
    <property type="term" value="F:zinc ion binding"/>
    <property type="evidence" value="ECO:0007669"/>
    <property type="project" value="UniProtKB-KW"/>
</dbReference>
<dbReference type="GO" id="GO:0003725">
    <property type="term" value="F:double-stranded RNA binding"/>
    <property type="evidence" value="ECO:0007669"/>
    <property type="project" value="InterPro"/>
</dbReference>
<evidence type="ECO:0000313" key="13">
    <source>
        <dbReference type="Proteomes" id="UP000317778"/>
    </source>
</evidence>
<evidence type="ECO:0000256" key="2">
    <source>
        <dbReference type="ARBA" id="ARBA00008097"/>
    </source>
</evidence>
<sequence>MSAVNIRVAGAVQGVGLRPFCYREATRRGLAGFVLNDLGGVVIFLEGSREAIEGFVYELRNNPPPASCITGIEVQKAEEQGLRGFRILQSEAGQASQELQVSADLATCHNCRREILNPPDRRHRYAFTNCTDCGPRYTIISSLPYDRPKTTMAEFKMCEDCQREYDDPSDRRFHAQPDACPVCGPELVLFDASGRVLRCKDPIKETVRLLLSEKTVAVKGLGGYHLMCDAMDPESVERLRKRKRRAHKPLAVMCANIEQARSLAVISREEELVLRAPAAPILLLPWNPDVGEDIRAALAPLNPGVGIMLAYTPIHHLMFATDLEGKRLNPLVATSANRGDEPIIADELELFDKVGDVIDAVLAHNRRIANRIDDSVALVSSDSPSGSPRGDEVSSRGEIHLIRRARGFAPAPIETPFCFPPSLAVGAEMKGSFAVAAGNRVWLSPHIGELSGRASMEFFEQTLTTYLRWFHVEPEVVVCDAHPDYLSTRWAERYAEDKGIRLYRVQHHHAHVASVMFEHEIEEEVIGLALDGTGYGPHPADDYSSIWGCELLYVHDRGGRFKRLGHLKPLPLVGGELAIRRPRRMAAGVIADLFGKDKAIEMFGKEGEIAGKLLERENDVLRVLRGVVRGVLRASSAGRLFDAVAGLIGLVDEITFEAQAPVALESLCPADLEAKSGYPFEIGSNLILDPAPCFAAIIEDMEKGLAPSEISARFHLGFARVLVDWLVRAREMTGTSTVALSGGVFVNRTLVRLLNNLARKERLLPLLPRLIPATDGGLAAGQLLAARALIELEPIKAQTT</sequence>
<dbReference type="GO" id="GO:0016743">
    <property type="term" value="F:carboxyl- or carbamoyltransferase activity"/>
    <property type="evidence" value="ECO:0007669"/>
    <property type="project" value="UniProtKB-UniRule"/>
</dbReference>
<evidence type="ECO:0000259" key="10">
    <source>
        <dbReference type="PROSITE" id="PS51160"/>
    </source>
</evidence>
<dbReference type="Pfam" id="PF17788">
    <property type="entry name" value="HypF_C"/>
    <property type="match status" value="1"/>
</dbReference>
<evidence type="ECO:0000256" key="1">
    <source>
        <dbReference type="ARBA" id="ARBA00004711"/>
    </source>
</evidence>
<accession>A0A532V6F2</accession>
<dbReference type="InterPro" id="IPR055128">
    <property type="entry name" value="HypF_C_2"/>
</dbReference>
<dbReference type="PANTHER" id="PTHR42959">
    <property type="entry name" value="CARBAMOYLTRANSFERASE"/>
    <property type="match status" value="1"/>
</dbReference>
<dbReference type="Gene3D" id="3.30.420.360">
    <property type="match status" value="1"/>
</dbReference>
<reference evidence="12 13" key="1">
    <citation type="submission" date="2017-06" db="EMBL/GenBank/DDBJ databases">
        <title>Novel microbial phyla capable of carbon fixation and sulfur reduction in deep-sea sediments.</title>
        <authorList>
            <person name="Huang J."/>
            <person name="Baker B."/>
            <person name="Wang Y."/>
        </authorList>
    </citation>
    <scope>NUCLEOTIDE SEQUENCE [LARGE SCALE GENOMIC DNA]</scope>
    <source>
        <strain evidence="12">B3_TA06</strain>
    </source>
</reference>
<organism evidence="12 13">
    <name type="scientific">candidate division TA06 bacterium B3_TA06</name>
    <dbReference type="NCBI Taxonomy" id="2012487"/>
    <lineage>
        <taxon>Bacteria</taxon>
        <taxon>Bacteria division TA06</taxon>
    </lineage>
</organism>
<proteinExistence type="inferred from homology"/>
<dbReference type="Pfam" id="PF22521">
    <property type="entry name" value="HypF_C_2"/>
    <property type="match status" value="1"/>
</dbReference>
<evidence type="ECO:0000256" key="6">
    <source>
        <dbReference type="ARBA" id="ARBA00022833"/>
    </source>
</evidence>
<dbReference type="Pfam" id="PF01300">
    <property type="entry name" value="Sua5_yciO_yrdC"/>
    <property type="match status" value="1"/>
</dbReference>
<dbReference type="Gene3D" id="3.30.110.120">
    <property type="match status" value="1"/>
</dbReference>
<dbReference type="PIRSF" id="PIRSF006256">
    <property type="entry name" value="CMPcnvr_hdrg_mat"/>
    <property type="match status" value="1"/>
</dbReference>
<dbReference type="InterPro" id="IPR006070">
    <property type="entry name" value="Sua5-like_dom"/>
</dbReference>
<keyword evidence="3" id="KW-0436">Ligase</keyword>
<keyword evidence="6" id="KW-0862">Zinc</keyword>
<evidence type="ECO:0000256" key="8">
    <source>
        <dbReference type="PIRNR" id="PIRNR006256"/>
    </source>
</evidence>
<dbReference type="PROSITE" id="PS51163">
    <property type="entry name" value="YRDC"/>
    <property type="match status" value="1"/>
</dbReference>
<keyword evidence="4" id="KW-0479">Metal-binding</keyword>
<dbReference type="Pfam" id="PF00708">
    <property type="entry name" value="Acylphosphatase"/>
    <property type="match status" value="1"/>
</dbReference>
<comment type="pathway">
    <text evidence="1">Protein modification; [NiFe] hydrogenase maturation.</text>
</comment>
<evidence type="ECO:0000256" key="9">
    <source>
        <dbReference type="PROSITE-ProRule" id="PRU00520"/>
    </source>
</evidence>
<evidence type="ECO:0000259" key="11">
    <source>
        <dbReference type="PROSITE" id="PS51163"/>
    </source>
</evidence>
<feature type="domain" description="Acylphosphatase-like" evidence="10">
    <location>
        <begin position="3"/>
        <end position="89"/>
    </location>
</feature>
<name>A0A532V6F2_UNCT6</name>
<dbReference type="GO" id="GO:0003998">
    <property type="term" value="F:acylphosphatase activity"/>
    <property type="evidence" value="ECO:0007669"/>
    <property type="project" value="UniProtKB-EC"/>
</dbReference>
<dbReference type="InterPro" id="IPR036046">
    <property type="entry name" value="Acylphosphatase-like_dom_sf"/>
</dbReference>
<dbReference type="InterPro" id="IPR001792">
    <property type="entry name" value="Acylphosphatase-like_dom"/>
</dbReference>
<dbReference type="Gene3D" id="3.30.420.40">
    <property type="match status" value="1"/>
</dbReference>
<dbReference type="UniPathway" id="UPA00335"/>
<dbReference type="SUPFAM" id="SSF54975">
    <property type="entry name" value="Acylphosphatase/BLUF domain-like"/>
    <property type="match status" value="1"/>
</dbReference>
<dbReference type="InterPro" id="IPR011125">
    <property type="entry name" value="Znf_HypF"/>
</dbReference>
<dbReference type="SUPFAM" id="SSF55821">
    <property type="entry name" value="YrdC/RibB"/>
    <property type="match status" value="1"/>
</dbReference>
<dbReference type="EC" id="6.2.-.-" evidence="8"/>
<evidence type="ECO:0000256" key="7">
    <source>
        <dbReference type="ARBA" id="ARBA00048220"/>
    </source>
</evidence>
<dbReference type="InterPro" id="IPR051060">
    <property type="entry name" value="Carbamoyltrans_HypF-like"/>
</dbReference>
<comment type="catalytic activity">
    <reaction evidence="9">
        <text>an acyl phosphate + H2O = a carboxylate + phosphate + H(+)</text>
        <dbReference type="Rhea" id="RHEA:14965"/>
        <dbReference type="ChEBI" id="CHEBI:15377"/>
        <dbReference type="ChEBI" id="CHEBI:15378"/>
        <dbReference type="ChEBI" id="CHEBI:29067"/>
        <dbReference type="ChEBI" id="CHEBI:43474"/>
        <dbReference type="ChEBI" id="CHEBI:59918"/>
        <dbReference type="EC" id="3.6.1.7"/>
    </reaction>
</comment>
<evidence type="ECO:0000256" key="5">
    <source>
        <dbReference type="ARBA" id="ARBA00022771"/>
    </source>
</evidence>
<dbReference type="Proteomes" id="UP000317778">
    <property type="component" value="Unassembled WGS sequence"/>
</dbReference>
<gene>
    <name evidence="12" type="primary">hypF</name>
    <name evidence="12" type="ORF">CEE36_06745</name>
</gene>
<dbReference type="InterPro" id="IPR041440">
    <property type="entry name" value="HypF_C"/>
</dbReference>
<dbReference type="EMBL" id="NJBO01000009">
    <property type="protein sequence ID" value="TKJ42775.1"/>
    <property type="molecule type" value="Genomic_DNA"/>
</dbReference>
<comment type="catalytic activity">
    <reaction evidence="7">
        <text>C-terminal L-cysteinyl-[HypE protein] + carbamoyl phosphate + ATP + H2O = C-terminal S-carboxamide-L-cysteinyl-[HypE protein] + AMP + phosphate + diphosphate + H(+)</text>
        <dbReference type="Rhea" id="RHEA:55636"/>
        <dbReference type="Rhea" id="RHEA-COMP:14247"/>
        <dbReference type="Rhea" id="RHEA-COMP:14392"/>
        <dbReference type="ChEBI" id="CHEBI:15377"/>
        <dbReference type="ChEBI" id="CHEBI:15378"/>
        <dbReference type="ChEBI" id="CHEBI:30616"/>
        <dbReference type="ChEBI" id="CHEBI:33019"/>
        <dbReference type="ChEBI" id="CHEBI:43474"/>
        <dbReference type="ChEBI" id="CHEBI:58228"/>
        <dbReference type="ChEBI" id="CHEBI:76913"/>
        <dbReference type="ChEBI" id="CHEBI:139126"/>
        <dbReference type="ChEBI" id="CHEBI:456215"/>
    </reaction>
</comment>
<keyword evidence="12" id="KW-0808">Transferase</keyword>
<dbReference type="NCBIfam" id="TIGR00143">
    <property type="entry name" value="hypF"/>
    <property type="match status" value="1"/>
</dbReference>
<dbReference type="PROSITE" id="PS51160">
    <property type="entry name" value="ACYLPHOSPHATASE_3"/>
    <property type="match status" value="1"/>
</dbReference>
<dbReference type="PANTHER" id="PTHR42959:SF1">
    <property type="entry name" value="CARBAMOYLTRANSFERASE HYPF"/>
    <property type="match status" value="1"/>
</dbReference>
<evidence type="ECO:0000256" key="3">
    <source>
        <dbReference type="ARBA" id="ARBA00022598"/>
    </source>
</evidence>
<comment type="similarity">
    <text evidence="2 8">Belongs to the carbamoyltransferase HypF family.</text>
</comment>
<dbReference type="Gene3D" id="3.90.870.50">
    <property type="match status" value="1"/>
</dbReference>
<feature type="domain" description="YrdC-like" evidence="11">
    <location>
        <begin position="200"/>
        <end position="407"/>
    </location>
</feature>
<feature type="active site" evidence="9">
    <location>
        <position position="36"/>
    </location>
</feature>